<feature type="signal peptide" evidence="1">
    <location>
        <begin position="1"/>
        <end position="19"/>
    </location>
</feature>
<feature type="chain" id="PRO_5016263139" evidence="1">
    <location>
        <begin position="20"/>
        <end position="158"/>
    </location>
</feature>
<protein>
    <submittedName>
        <fullName evidence="2">Uncharacterized protein</fullName>
    </submittedName>
</protein>
<proteinExistence type="predicted"/>
<organism evidence="2 3">
    <name type="scientific">Marinomonas alcarazii</name>
    <dbReference type="NCBI Taxonomy" id="491949"/>
    <lineage>
        <taxon>Bacteria</taxon>
        <taxon>Pseudomonadati</taxon>
        <taxon>Pseudomonadota</taxon>
        <taxon>Gammaproteobacteria</taxon>
        <taxon>Oceanospirillales</taxon>
        <taxon>Oceanospirillaceae</taxon>
        <taxon>Marinomonas</taxon>
    </lineage>
</organism>
<evidence type="ECO:0000256" key="1">
    <source>
        <dbReference type="SAM" id="SignalP"/>
    </source>
</evidence>
<dbReference type="Proteomes" id="UP000247551">
    <property type="component" value="Unassembled WGS sequence"/>
</dbReference>
<name>A0A318V7I3_9GAMM</name>
<evidence type="ECO:0000313" key="2">
    <source>
        <dbReference type="EMBL" id="PYF83428.1"/>
    </source>
</evidence>
<dbReference type="AlphaFoldDB" id="A0A318V7I3"/>
<comment type="caution">
    <text evidence="2">The sequence shown here is derived from an EMBL/GenBank/DDBJ whole genome shotgun (WGS) entry which is preliminary data.</text>
</comment>
<accession>A0A318V7I3</accession>
<keyword evidence="1" id="KW-0732">Signal</keyword>
<sequence>MNKYPVIFSAILFCTSSMAAESNVVPDSFDLVCDTVDVIGYSLGKDRIPQSYVKWNKHKKSLIIKSEELSEFHDELNPSYSNVYTSKKDFGNSQRFFLTFKAKSYAEKWEHENATRFVSAQIDLSPKTKGALLKLTEFWQTGGVISMVETKQAWCKIR</sequence>
<dbReference type="RefSeq" id="WP_110573832.1">
    <property type="nucleotide sequence ID" value="NZ_QKLW01000002.1"/>
</dbReference>
<keyword evidence="3" id="KW-1185">Reference proteome</keyword>
<gene>
    <name evidence="2" type="ORF">DFP75_102524</name>
</gene>
<reference evidence="2 3" key="1">
    <citation type="submission" date="2018-06" db="EMBL/GenBank/DDBJ databases">
        <title>Genomic Encyclopedia of Type Strains, Phase III (KMG-III): the genomes of soil and plant-associated and newly described type strains.</title>
        <authorList>
            <person name="Whitman W."/>
        </authorList>
    </citation>
    <scope>NUCLEOTIDE SEQUENCE [LARGE SCALE GENOMIC DNA]</scope>
    <source>
        <strain evidence="2 3">CECT 7730</strain>
    </source>
</reference>
<dbReference type="EMBL" id="QKLW01000002">
    <property type="protein sequence ID" value="PYF83428.1"/>
    <property type="molecule type" value="Genomic_DNA"/>
</dbReference>
<evidence type="ECO:0000313" key="3">
    <source>
        <dbReference type="Proteomes" id="UP000247551"/>
    </source>
</evidence>